<evidence type="ECO:0000256" key="7">
    <source>
        <dbReference type="ARBA" id="ARBA00023065"/>
    </source>
</evidence>
<dbReference type="Proteomes" id="UP000237911">
    <property type="component" value="Unassembled WGS sequence"/>
</dbReference>
<dbReference type="RefSeq" id="WP_105295781.1">
    <property type="nucleotide sequence ID" value="NZ_CP092430.2"/>
</dbReference>
<dbReference type="GO" id="GO:0008556">
    <property type="term" value="F:P-type potassium transmembrane transporter activity"/>
    <property type="evidence" value="ECO:0007669"/>
    <property type="project" value="InterPro"/>
</dbReference>
<evidence type="ECO:0000256" key="3">
    <source>
        <dbReference type="ARBA" id="ARBA00022538"/>
    </source>
</evidence>
<dbReference type="AlphaFoldDB" id="A0A9X7NWS1"/>
<dbReference type="PANTHER" id="PTHR30607">
    <property type="entry name" value="POTASSIUM-TRANSPORTING ATPASE A CHAIN"/>
    <property type="match status" value="1"/>
</dbReference>
<evidence type="ECO:0000256" key="1">
    <source>
        <dbReference type="ARBA" id="ARBA00022448"/>
    </source>
</evidence>
<dbReference type="EMBL" id="PUEV01000108">
    <property type="protein sequence ID" value="PQM50230.1"/>
    <property type="molecule type" value="Genomic_DNA"/>
</dbReference>
<accession>A0A9X7NWS1</accession>
<evidence type="ECO:0000256" key="9">
    <source>
        <dbReference type="HAMAP-Rule" id="MF_00275"/>
    </source>
</evidence>
<evidence type="ECO:0000313" key="11">
    <source>
        <dbReference type="Proteomes" id="UP000237911"/>
    </source>
</evidence>
<keyword evidence="7 9" id="KW-0406">Ion transport</keyword>
<dbReference type="GO" id="GO:0005886">
    <property type="term" value="C:plasma membrane"/>
    <property type="evidence" value="ECO:0007669"/>
    <property type="project" value="UniProtKB-SubCell"/>
</dbReference>
<dbReference type="PANTHER" id="PTHR30607:SF2">
    <property type="entry name" value="POTASSIUM-TRANSPORTING ATPASE POTASSIUM-BINDING SUBUNIT"/>
    <property type="match status" value="1"/>
</dbReference>
<keyword evidence="2 9" id="KW-1003">Cell membrane</keyword>
<keyword evidence="6 9" id="KW-1133">Transmembrane helix</keyword>
<evidence type="ECO:0000256" key="4">
    <source>
        <dbReference type="ARBA" id="ARBA00022692"/>
    </source>
</evidence>
<feature type="transmembrane region" description="Helical" evidence="9">
    <location>
        <begin position="526"/>
        <end position="547"/>
    </location>
</feature>
<feature type="transmembrane region" description="Helical" evidence="9">
    <location>
        <begin position="6"/>
        <end position="25"/>
    </location>
</feature>
<feature type="transmembrane region" description="Helical" evidence="9">
    <location>
        <begin position="66"/>
        <end position="83"/>
    </location>
</feature>
<organism evidence="10 11">
    <name type="scientific">Mycolicibacter virginiensis</name>
    <dbReference type="NCBI Taxonomy" id="1795032"/>
    <lineage>
        <taxon>Bacteria</taxon>
        <taxon>Bacillati</taxon>
        <taxon>Actinomycetota</taxon>
        <taxon>Actinomycetes</taxon>
        <taxon>Mycobacteriales</taxon>
        <taxon>Mycobacteriaceae</taxon>
        <taxon>Mycolicibacter</taxon>
    </lineage>
</organism>
<comment type="caution">
    <text evidence="10">The sequence shown here is derived from an EMBL/GenBank/DDBJ whole genome shotgun (WGS) entry which is preliminary data.</text>
</comment>
<gene>
    <name evidence="9" type="primary">kdpA</name>
    <name evidence="10" type="ORF">C5U48_21560</name>
</gene>
<feature type="transmembrane region" description="Helical" evidence="9">
    <location>
        <begin position="178"/>
        <end position="196"/>
    </location>
</feature>
<proteinExistence type="inferred from homology"/>
<dbReference type="HAMAP" id="MF_00275">
    <property type="entry name" value="KdpA"/>
    <property type="match status" value="1"/>
</dbReference>
<sequence>MSTTAAGVWFLASLAVALVAVHLPLGDYMYRVYSRETHSRSERFIYRSIGVNPESEQTWAGYARSVLAFSAVCVVFLFVLQLIQGRLPLHLNDPATSMTPGLAWNTAVSFVTNTNWQAYAGESTQGHLVQMAGLAVQNFVSAAVGMAVAVAFVRGFVGRRAAALGSFWVDLVRGTLRILLPIAIVGATVLIAGGVVQNFHLNDQTIGTLAGAPQTIPGGPVASQEVIKLLGTNGGGFYNANSAHPFENPTAWTNWVEIFLLVVIAFSLPRTFGRMVGNAKQGHAIAGVMAVIALLSVSLLGWSQLAHHGTVPTAVGAATEGIEQRLGVADSAVFAAATTLTSTGAVDSTHDSYTSLGGLLTMVDMQLGEVAPGGVGSGLYGILVLAVITVFVAGLMVGRTPEYLGKKISPREIKLAASYFLVTPVVVLCGTAISMALPGPRSAMTNAGPHGLSEVLYAFTSAANNNGSAFAGLAADGTWYETALGVAMLIGRYLPMILVLALAGAFAAQGQTPQSVGTLPTHKPQFVGMVVGVTLILVALTFLPALALGPLAEGLH</sequence>
<protein>
    <recommendedName>
        <fullName evidence="9">Potassium-transporting ATPase potassium-binding subunit</fullName>
    </recommendedName>
    <alternativeName>
        <fullName evidence="9">ATP phosphohydrolase [potassium-transporting] A chain</fullName>
    </alternativeName>
    <alternativeName>
        <fullName evidence="9">Potassium-binding and translocating subunit A</fullName>
    </alternativeName>
    <alternativeName>
        <fullName evidence="9">Potassium-translocating ATPase A chain</fullName>
    </alternativeName>
</protein>
<evidence type="ECO:0000313" key="10">
    <source>
        <dbReference type="EMBL" id="PQM50230.1"/>
    </source>
</evidence>
<feature type="transmembrane region" description="Helical" evidence="9">
    <location>
        <begin position="419"/>
        <end position="437"/>
    </location>
</feature>
<comment type="subcellular location">
    <subcellularLocation>
        <location evidence="9">Cell membrane</location>
        <topology evidence="9">Multi-pass membrane protein</topology>
    </subcellularLocation>
</comment>
<evidence type="ECO:0000256" key="5">
    <source>
        <dbReference type="ARBA" id="ARBA00022958"/>
    </source>
</evidence>
<feature type="transmembrane region" description="Helical" evidence="9">
    <location>
        <begin position="483"/>
        <end position="506"/>
    </location>
</feature>
<dbReference type="InterPro" id="IPR004623">
    <property type="entry name" value="KdpA"/>
</dbReference>
<reference evidence="10 11" key="1">
    <citation type="submission" date="2018-02" db="EMBL/GenBank/DDBJ databases">
        <title>Draft genome sequence of Mycobacterium virginiense isolated from mud of a swine farm in Japan.</title>
        <authorList>
            <person name="Ohya K."/>
        </authorList>
    </citation>
    <scope>NUCLEOTIDE SEQUENCE [LARGE SCALE GENOMIC DNA]</scope>
    <source>
        <strain evidence="10 11">GF75</strain>
    </source>
</reference>
<keyword evidence="11" id="KW-1185">Reference proteome</keyword>
<comment type="function">
    <text evidence="9">Part of the high-affinity ATP-driven potassium transport (or Kdp) system, which catalyzes the hydrolysis of ATP coupled with the electrogenic transport of potassium into the cytoplasm. This subunit binds the extracellular potassium ions and delivers the ions to the membrane domain of KdpB through an intramembrane tunnel.</text>
</comment>
<name>A0A9X7NWS1_9MYCO</name>
<feature type="transmembrane region" description="Helical" evidence="9">
    <location>
        <begin position="139"/>
        <end position="157"/>
    </location>
</feature>
<keyword evidence="4 9" id="KW-0812">Transmembrane</keyword>
<dbReference type="PIRSF" id="PIRSF001294">
    <property type="entry name" value="K_ATPaseA"/>
    <property type="match status" value="1"/>
</dbReference>
<keyword evidence="1 9" id="KW-0813">Transport</keyword>
<comment type="subunit">
    <text evidence="9">The system is composed of three essential subunits: KdpA, KdpB and KdpC.</text>
</comment>
<evidence type="ECO:0000256" key="2">
    <source>
        <dbReference type="ARBA" id="ARBA00022475"/>
    </source>
</evidence>
<feature type="transmembrane region" description="Helical" evidence="9">
    <location>
        <begin position="378"/>
        <end position="398"/>
    </location>
</feature>
<feature type="transmembrane region" description="Helical" evidence="9">
    <location>
        <begin position="284"/>
        <end position="302"/>
    </location>
</feature>
<dbReference type="NCBIfam" id="TIGR00680">
    <property type="entry name" value="kdpA"/>
    <property type="match status" value="1"/>
</dbReference>
<comment type="similarity">
    <text evidence="9">Belongs to the KdpA family.</text>
</comment>
<keyword evidence="3 9" id="KW-0633">Potassium transport</keyword>
<keyword evidence="5 9" id="KW-0630">Potassium</keyword>
<keyword evidence="8 9" id="KW-0472">Membrane</keyword>
<dbReference type="GO" id="GO:0030955">
    <property type="term" value="F:potassium ion binding"/>
    <property type="evidence" value="ECO:0007669"/>
    <property type="project" value="UniProtKB-UniRule"/>
</dbReference>
<evidence type="ECO:0000256" key="6">
    <source>
        <dbReference type="ARBA" id="ARBA00022989"/>
    </source>
</evidence>
<dbReference type="Pfam" id="PF03814">
    <property type="entry name" value="KdpA"/>
    <property type="match status" value="1"/>
</dbReference>
<feature type="transmembrane region" description="Helical" evidence="9">
    <location>
        <begin position="252"/>
        <end position="272"/>
    </location>
</feature>
<evidence type="ECO:0000256" key="8">
    <source>
        <dbReference type="ARBA" id="ARBA00023136"/>
    </source>
</evidence>